<feature type="signal peptide" evidence="2">
    <location>
        <begin position="1"/>
        <end position="28"/>
    </location>
</feature>
<organism evidence="3 4">
    <name type="scientific">Hyphomonas atlantica</name>
    <dbReference type="NCBI Taxonomy" id="1280948"/>
    <lineage>
        <taxon>Bacteria</taxon>
        <taxon>Pseudomonadati</taxon>
        <taxon>Pseudomonadota</taxon>
        <taxon>Alphaproteobacteria</taxon>
        <taxon>Hyphomonadales</taxon>
        <taxon>Hyphomonadaceae</taxon>
        <taxon>Hyphomonas</taxon>
    </lineage>
</organism>
<evidence type="ECO:0000256" key="1">
    <source>
        <dbReference type="SAM" id="MobiDB-lite"/>
    </source>
</evidence>
<gene>
    <name evidence="3" type="ORF">DD728_00580</name>
</gene>
<keyword evidence="2" id="KW-0732">Signal</keyword>
<sequence>MSYFVSGKRGFGRTLVAAVLIAALAACGGDKADKPSDVASEEGTIVTRSPADNVAARQRERRRQAAQAEAEQDFSYFR</sequence>
<evidence type="ECO:0000313" key="3">
    <source>
        <dbReference type="EMBL" id="HBQ47375.1"/>
    </source>
</evidence>
<evidence type="ECO:0008006" key="5">
    <source>
        <dbReference type="Google" id="ProtNLM"/>
    </source>
</evidence>
<reference evidence="3 4" key="1">
    <citation type="journal article" date="2018" name="Nat. Biotechnol.">
        <title>A standardized bacterial taxonomy based on genome phylogeny substantially revises the tree of life.</title>
        <authorList>
            <person name="Parks D.H."/>
            <person name="Chuvochina M."/>
            <person name="Waite D.W."/>
            <person name="Rinke C."/>
            <person name="Skarshewski A."/>
            <person name="Chaumeil P.A."/>
            <person name="Hugenholtz P."/>
        </authorList>
    </citation>
    <scope>NUCLEOTIDE SEQUENCE [LARGE SCALE GENOMIC DNA]</scope>
    <source>
        <strain evidence="3">UBA10378</strain>
    </source>
</reference>
<comment type="caution">
    <text evidence="3">The sequence shown here is derived from an EMBL/GenBank/DDBJ whole genome shotgun (WGS) entry which is preliminary data.</text>
</comment>
<dbReference type="AlphaFoldDB" id="A0A353YQR4"/>
<evidence type="ECO:0000256" key="2">
    <source>
        <dbReference type="SAM" id="SignalP"/>
    </source>
</evidence>
<evidence type="ECO:0000313" key="4">
    <source>
        <dbReference type="Proteomes" id="UP000263957"/>
    </source>
</evidence>
<feature type="chain" id="PRO_5030065206" description="Peptidoglycan-associated lipoprotein" evidence="2">
    <location>
        <begin position="29"/>
        <end position="78"/>
    </location>
</feature>
<dbReference type="EMBL" id="DOGS01000016">
    <property type="protein sequence ID" value="HBQ47375.1"/>
    <property type="molecule type" value="Genomic_DNA"/>
</dbReference>
<feature type="region of interest" description="Disordered" evidence="1">
    <location>
        <begin position="29"/>
        <end position="78"/>
    </location>
</feature>
<protein>
    <recommendedName>
        <fullName evidence="5">Peptidoglycan-associated lipoprotein</fullName>
    </recommendedName>
</protein>
<accession>A0A353YQR4</accession>
<proteinExistence type="predicted"/>
<dbReference type="Proteomes" id="UP000263957">
    <property type="component" value="Unassembled WGS sequence"/>
</dbReference>
<feature type="non-terminal residue" evidence="3">
    <location>
        <position position="78"/>
    </location>
</feature>
<name>A0A353YQR4_9PROT</name>